<organism evidence="1 2">
    <name type="scientific">Heterodermia speciosa</name>
    <dbReference type="NCBI Taxonomy" id="116794"/>
    <lineage>
        <taxon>Eukaryota</taxon>
        <taxon>Fungi</taxon>
        <taxon>Dikarya</taxon>
        <taxon>Ascomycota</taxon>
        <taxon>Pezizomycotina</taxon>
        <taxon>Lecanoromycetes</taxon>
        <taxon>OSLEUM clade</taxon>
        <taxon>Lecanoromycetidae</taxon>
        <taxon>Caliciales</taxon>
        <taxon>Physciaceae</taxon>
        <taxon>Heterodermia</taxon>
    </lineage>
</organism>
<gene>
    <name evidence="1" type="ORF">HETSPECPRED_002858</name>
</gene>
<evidence type="ECO:0000313" key="1">
    <source>
        <dbReference type="EMBL" id="CAF9941056.1"/>
    </source>
</evidence>
<comment type="caution">
    <text evidence="1">The sequence shown here is derived from an EMBL/GenBank/DDBJ whole genome shotgun (WGS) entry which is preliminary data.</text>
</comment>
<proteinExistence type="predicted"/>
<keyword evidence="2" id="KW-1185">Reference proteome</keyword>
<name>A0A8H3PGY7_9LECA</name>
<dbReference type="EMBL" id="CAJPDS010000173">
    <property type="protein sequence ID" value="CAF9941056.1"/>
    <property type="molecule type" value="Genomic_DNA"/>
</dbReference>
<reference evidence="1" key="1">
    <citation type="submission" date="2021-03" db="EMBL/GenBank/DDBJ databases">
        <authorList>
            <person name="Tagirdzhanova G."/>
        </authorList>
    </citation>
    <scope>NUCLEOTIDE SEQUENCE</scope>
</reference>
<dbReference type="Proteomes" id="UP000664521">
    <property type="component" value="Unassembled WGS sequence"/>
</dbReference>
<dbReference type="AlphaFoldDB" id="A0A8H3PGY7"/>
<protein>
    <submittedName>
        <fullName evidence="1">Uncharacterized protein</fullName>
    </submittedName>
</protein>
<sequence>MTVSVDQCKDKVNKSISPKVLKQAASNWDCGAPVIKKLLGTYQDAVRQNIDINVIHATVLNGGSGQKILEERVKELSSRIVYHEMPDWLKEDCNSLETMLKNIKCPTDVASNV</sequence>
<accession>A0A8H3PGY7</accession>
<evidence type="ECO:0000313" key="2">
    <source>
        <dbReference type="Proteomes" id="UP000664521"/>
    </source>
</evidence>